<organism evidence="1 2">
    <name type="scientific">Devosia equisanguinis</name>
    <dbReference type="NCBI Taxonomy" id="2490941"/>
    <lineage>
        <taxon>Bacteria</taxon>
        <taxon>Pseudomonadati</taxon>
        <taxon>Pseudomonadota</taxon>
        <taxon>Alphaproteobacteria</taxon>
        <taxon>Hyphomicrobiales</taxon>
        <taxon>Devosiaceae</taxon>
        <taxon>Devosia</taxon>
    </lineage>
</organism>
<name>A0A3S4EL51_9HYPH</name>
<dbReference type="AlphaFoldDB" id="A0A3S4EL51"/>
<keyword evidence="2" id="KW-1185">Reference proteome</keyword>
<reference evidence="1 2" key="1">
    <citation type="submission" date="2018-12" db="EMBL/GenBank/DDBJ databases">
        <authorList>
            <person name="Criscuolo A."/>
        </authorList>
    </citation>
    <scope>NUCLEOTIDE SEQUENCE [LARGE SCALE GENOMIC DNA]</scope>
    <source>
        <strain evidence="1">ACIP1116281</strain>
    </source>
</reference>
<sequence>MFVMARIGSIAVFALTRLTTGGAAAMTKTTKTA</sequence>
<proteinExistence type="predicted"/>
<evidence type="ECO:0000313" key="1">
    <source>
        <dbReference type="EMBL" id="VDS04436.1"/>
    </source>
</evidence>
<accession>A0A3S4EL51</accession>
<evidence type="ECO:0000313" key="2">
    <source>
        <dbReference type="Proteomes" id="UP000268844"/>
    </source>
</evidence>
<dbReference type="Proteomes" id="UP000268844">
    <property type="component" value="Unassembled WGS sequence"/>
</dbReference>
<gene>
    <name evidence="1" type="ORF">DEVEQU_01572</name>
</gene>
<protein>
    <submittedName>
        <fullName evidence="1">Uncharacterized protein</fullName>
    </submittedName>
</protein>
<dbReference type="EMBL" id="UZWD01000023">
    <property type="protein sequence ID" value="VDS04436.1"/>
    <property type="molecule type" value="Genomic_DNA"/>
</dbReference>